<proteinExistence type="predicted"/>
<reference evidence="1 2" key="2">
    <citation type="journal article" date="2017" name="Int. J. Syst. Evol. Microbiol.">
        <title>Gordonia phthalatica sp. nov., a di-n-butyl phthalate-degrading bacterium isolated from activated sludge.</title>
        <authorList>
            <person name="Jin D."/>
            <person name="Kong X."/>
            <person name="Jia M."/>
            <person name="Yu X."/>
            <person name="Wang X."/>
            <person name="Zhuang X."/>
            <person name="Deng Y."/>
            <person name="Bai Z."/>
        </authorList>
    </citation>
    <scope>NUCLEOTIDE SEQUENCE [LARGE SCALE GENOMIC DNA]</scope>
    <source>
        <strain evidence="1 2">QH-11</strain>
    </source>
</reference>
<dbReference type="EMBL" id="CP011853">
    <property type="protein sequence ID" value="ALG85237.1"/>
    <property type="molecule type" value="Genomic_DNA"/>
</dbReference>
<dbReference type="RefSeq" id="WP_062393310.1">
    <property type="nucleotide sequence ID" value="NZ_CP011853.1"/>
</dbReference>
<name>A0A0N9MQR1_9ACTN</name>
<dbReference type="Gene3D" id="3.90.226.10">
    <property type="entry name" value="2-enoyl-CoA Hydratase, Chain A, domain 1"/>
    <property type="match status" value="1"/>
</dbReference>
<dbReference type="CDD" id="cd06558">
    <property type="entry name" value="crotonase-like"/>
    <property type="match status" value="1"/>
</dbReference>
<organism evidence="1 2">
    <name type="scientific">Gordonia phthalatica</name>
    <dbReference type="NCBI Taxonomy" id="1136941"/>
    <lineage>
        <taxon>Bacteria</taxon>
        <taxon>Bacillati</taxon>
        <taxon>Actinomycetota</taxon>
        <taxon>Actinomycetes</taxon>
        <taxon>Mycobacteriales</taxon>
        <taxon>Gordoniaceae</taxon>
        <taxon>Gordonia</taxon>
    </lineage>
</organism>
<dbReference type="PANTHER" id="PTHR43459:SF1">
    <property type="entry name" value="EG:BACN32G11.4 PROTEIN"/>
    <property type="match status" value="1"/>
</dbReference>
<dbReference type="GO" id="GO:0003824">
    <property type="term" value="F:catalytic activity"/>
    <property type="evidence" value="ECO:0007669"/>
    <property type="project" value="UniProtKB-ARBA"/>
</dbReference>
<dbReference type="PANTHER" id="PTHR43459">
    <property type="entry name" value="ENOYL-COA HYDRATASE"/>
    <property type="match status" value="1"/>
</dbReference>
<gene>
    <name evidence="1" type="ORF">ACH46_13060</name>
</gene>
<dbReference type="PATRIC" id="fig|1136941.3.peg.2659"/>
<dbReference type="InterPro" id="IPR001753">
    <property type="entry name" value="Enoyl-CoA_hydra/iso"/>
</dbReference>
<evidence type="ECO:0000313" key="2">
    <source>
        <dbReference type="Proteomes" id="UP000063789"/>
    </source>
</evidence>
<keyword evidence="2" id="KW-1185">Reference proteome</keyword>
<sequence>MISEAARVDGVWGSIDDHGVARLEIDRPKQLNALDGPASRRVIALCGEWAARDDVRVVVLSGRGGSFSAGADVAGMASDSAASGGYDGAASRGIIENGSNLVRAVRSLPMPVIAALDGPAVGIGASMAVATDLLYATSRTYFLLAFVNIGLMPDGGATAIFTAAVGRARANALALLGEKLYAAEAFDAGLVNGVFDDPADLSDAVDRAARRLVRSSPRALALTKKALDDHSLHGFDDALAREIAGQTELLQSPQFQAALAAFGDRRQ</sequence>
<dbReference type="InterPro" id="IPR029045">
    <property type="entry name" value="ClpP/crotonase-like_dom_sf"/>
</dbReference>
<dbReference type="OrthoDB" id="9777711at2"/>
<dbReference type="AlphaFoldDB" id="A0A0N9MQR1"/>
<accession>A0A0N9MQR1</accession>
<evidence type="ECO:0000313" key="1">
    <source>
        <dbReference type="EMBL" id="ALG85237.1"/>
    </source>
</evidence>
<dbReference type="Pfam" id="PF00378">
    <property type="entry name" value="ECH_1"/>
    <property type="match status" value="1"/>
</dbReference>
<dbReference type="STRING" id="1136941.ACH46_13060"/>
<protein>
    <submittedName>
        <fullName evidence="1">Enoyl-CoA hydratase</fullName>
    </submittedName>
</protein>
<reference evidence="2" key="1">
    <citation type="submission" date="2015-06" db="EMBL/GenBank/DDBJ databases">
        <title>Complete genome sequence and metabolic analysis of phthalate degradation pathway in Gordonia sp. QH-11.</title>
        <authorList>
            <person name="Jin D."/>
            <person name="Kong X."/>
            <person name="Bai Z."/>
        </authorList>
    </citation>
    <scope>NUCLEOTIDE SEQUENCE [LARGE SCALE GENOMIC DNA]</scope>
    <source>
        <strain evidence="2">QH-11</strain>
    </source>
</reference>
<dbReference type="SUPFAM" id="SSF52096">
    <property type="entry name" value="ClpP/crotonase"/>
    <property type="match status" value="1"/>
</dbReference>
<dbReference type="KEGG" id="goq:ACH46_13060"/>
<dbReference type="Proteomes" id="UP000063789">
    <property type="component" value="Chromosome"/>
</dbReference>